<proteinExistence type="predicted"/>
<protein>
    <submittedName>
        <fullName evidence="1">Type VI secretion system baseplate subunit TssF</fullName>
    </submittedName>
</protein>
<dbReference type="PANTHER" id="PTHR35370:SF1">
    <property type="entry name" value="TYPE VI SECRETION SYSTEM COMPONENT TSSF1"/>
    <property type="match status" value="1"/>
</dbReference>
<dbReference type="AlphaFoldDB" id="A0A0X8NV71"/>
<organism evidence="1 2">
    <name type="scientific">Alcaligenes xylosoxydans xylosoxydans</name>
    <name type="common">Achromobacter xylosoxidans</name>
    <dbReference type="NCBI Taxonomy" id="85698"/>
    <lineage>
        <taxon>Bacteria</taxon>
        <taxon>Pseudomonadati</taxon>
        <taxon>Pseudomonadota</taxon>
        <taxon>Betaproteobacteria</taxon>
        <taxon>Burkholderiales</taxon>
        <taxon>Alcaligenaceae</taxon>
        <taxon>Achromobacter</taxon>
    </lineage>
</organism>
<gene>
    <name evidence="1" type="primary">vasA</name>
    <name evidence="1" type="ORF">AL504_01910</name>
</gene>
<accession>A0A0X8NV71</accession>
<reference evidence="2" key="1">
    <citation type="submission" date="2015-12" db="EMBL/GenBank/DDBJ databases">
        <title>FDA dAtabase for Regulatory Grade micrObial Sequences (FDA-ARGOS): Supporting development and validation of Infectious Disease Dx tests.</title>
        <authorList>
            <person name="Case J."/>
            <person name="Tallon L."/>
            <person name="Sadzewicz L."/>
            <person name="Sengamalay N."/>
            <person name="Ott S."/>
            <person name="Godinez A."/>
            <person name="Nagaraj S."/>
            <person name="Nadendla S."/>
            <person name="Sichtig H."/>
        </authorList>
    </citation>
    <scope>NUCLEOTIDE SEQUENCE [LARGE SCALE GENOMIC DNA]</scope>
    <source>
        <strain evidence="2">FDAARGOS_147</strain>
    </source>
</reference>
<evidence type="ECO:0000313" key="2">
    <source>
        <dbReference type="Proteomes" id="UP000060602"/>
    </source>
</evidence>
<name>A0A0X8NV71_ALCXX</name>
<dbReference type="Proteomes" id="UP000060602">
    <property type="component" value="Chromosome"/>
</dbReference>
<evidence type="ECO:0000313" key="1">
    <source>
        <dbReference type="EMBL" id="AMG34919.1"/>
    </source>
</evidence>
<dbReference type="InterPro" id="IPR010272">
    <property type="entry name" value="T6SS_TssF"/>
</dbReference>
<dbReference type="NCBIfam" id="TIGR03359">
    <property type="entry name" value="VI_chp_6"/>
    <property type="match status" value="1"/>
</dbReference>
<dbReference type="Pfam" id="PF05947">
    <property type="entry name" value="T6SS_TssF"/>
    <property type="match status" value="1"/>
</dbReference>
<sequence length="612" mass="68074">MEELLPYYERELGFLRGSSRDFAQRYPKIAARLGLSGETCEDPHVERMIESFALLGARINKKLDDDYPEFTEALFEVMYPHYLRPFPSCSIAQFDMGGVAAQLTAPVRLARGTELKSHAVRGVACRFRTAYDVTLAPVAIRQAAFASTANAPSSTQLPPGVTGRLSLTLACLAETQSFATLAVDRLRVYLHGEPSFVAALRDCLFLRTAAAYIETQPGRWNRLPDVPLAQVGLAEDDALIDFPASSHPAYRLLAEYFVFSEKFNFVDIDLAALRRAVGPMREFTLHLPVKGLRADSNTARLLESASADNFRLGCTPVINLFEQRADPIRVTHAAASYPVVADARRAYGYEVYSIDRVRLVRQNAQGDSVVEFRPFYSLHHGETPEGASHYWTARRDPMVAERSPGYEMEMSIVDIDFNPALPQTETLSLELTCTNRDLPSHLAVGQPGGDLFLEGGSVAREIRMLRRPTHTHRFQQGRAAHWRLISHLALNHLSLVHSGLPALKETLRLYDLSHAAVAARQIEGLVGLDYKPATHWMPGEPFATFVRGIEIRLTINEDNFVGTSLHAFVAVLNRFFGLYVHANSFVQLVVLSRRGAEEILRCPPCNGDAILA</sequence>
<dbReference type="RefSeq" id="WP_061070988.1">
    <property type="nucleotide sequence ID" value="NZ_CP014060.2"/>
</dbReference>
<dbReference type="PANTHER" id="PTHR35370">
    <property type="entry name" value="CYTOPLASMIC PROTEIN-RELATED-RELATED"/>
    <property type="match status" value="1"/>
</dbReference>
<dbReference type="EMBL" id="CP014060">
    <property type="protein sequence ID" value="AMG34919.1"/>
    <property type="molecule type" value="Genomic_DNA"/>
</dbReference>
<dbReference type="PIRSF" id="PIRSF028304">
    <property type="entry name" value="UCP028304"/>
    <property type="match status" value="1"/>
</dbReference>